<dbReference type="Gene3D" id="2.130.10.10">
    <property type="entry name" value="YVTN repeat-like/Quinoprotein amine dehydrogenase"/>
    <property type="match status" value="1"/>
</dbReference>
<name>A0ABR3Y0E0_9PEZI</name>
<dbReference type="SUPFAM" id="SSF50978">
    <property type="entry name" value="WD40 repeat-like"/>
    <property type="match status" value="1"/>
</dbReference>
<gene>
    <name evidence="9" type="ORF">VTK73DRAFT_4369</name>
</gene>
<organism evidence="9 10">
    <name type="scientific">Phialemonium thermophilum</name>
    <dbReference type="NCBI Taxonomy" id="223376"/>
    <lineage>
        <taxon>Eukaryota</taxon>
        <taxon>Fungi</taxon>
        <taxon>Dikarya</taxon>
        <taxon>Ascomycota</taxon>
        <taxon>Pezizomycotina</taxon>
        <taxon>Sordariomycetes</taxon>
        <taxon>Sordariomycetidae</taxon>
        <taxon>Cephalothecales</taxon>
        <taxon>Cephalothecaceae</taxon>
        <taxon>Phialemonium</taxon>
    </lineage>
</organism>
<evidence type="ECO:0000256" key="4">
    <source>
        <dbReference type="ARBA" id="ARBA00022801"/>
    </source>
</evidence>
<evidence type="ECO:0000256" key="2">
    <source>
        <dbReference type="ARBA" id="ARBA00022574"/>
    </source>
</evidence>
<dbReference type="InterPro" id="IPR036322">
    <property type="entry name" value="WD40_repeat_dom_sf"/>
</dbReference>
<dbReference type="Proteomes" id="UP001586593">
    <property type="component" value="Unassembled WGS sequence"/>
</dbReference>
<accession>A0ABR3Y0E0</accession>
<reference evidence="9 10" key="1">
    <citation type="journal article" date="2024" name="Commun. Biol.">
        <title>Comparative genomic analysis of thermophilic fungi reveals convergent evolutionary adaptations and gene losses.</title>
        <authorList>
            <person name="Steindorff A.S."/>
            <person name="Aguilar-Pontes M.V."/>
            <person name="Robinson A.J."/>
            <person name="Andreopoulos B."/>
            <person name="LaButti K."/>
            <person name="Kuo A."/>
            <person name="Mondo S."/>
            <person name="Riley R."/>
            <person name="Otillar R."/>
            <person name="Haridas S."/>
            <person name="Lipzen A."/>
            <person name="Grimwood J."/>
            <person name="Schmutz J."/>
            <person name="Clum A."/>
            <person name="Reid I.D."/>
            <person name="Moisan M.C."/>
            <person name="Butler G."/>
            <person name="Nguyen T.T.M."/>
            <person name="Dewar K."/>
            <person name="Conant G."/>
            <person name="Drula E."/>
            <person name="Henrissat B."/>
            <person name="Hansel C."/>
            <person name="Singer S."/>
            <person name="Hutchinson M.I."/>
            <person name="de Vries R.P."/>
            <person name="Natvig D.O."/>
            <person name="Powell A.J."/>
            <person name="Tsang A."/>
            <person name="Grigoriev I.V."/>
        </authorList>
    </citation>
    <scope>NUCLEOTIDE SEQUENCE [LARGE SCALE GENOMIC DNA]</scope>
    <source>
        <strain evidence="9 10">ATCC 24622</strain>
    </source>
</reference>
<keyword evidence="3" id="KW-0677">Repeat</keyword>
<dbReference type="PANTHER" id="PTHR46042:SF1">
    <property type="entry name" value="DIPHTHINE METHYLTRANSFERASE"/>
    <property type="match status" value="1"/>
</dbReference>
<evidence type="ECO:0000256" key="3">
    <source>
        <dbReference type="ARBA" id="ARBA00022737"/>
    </source>
</evidence>
<sequence>MEDASRIISSACQRDIELPPSCLEFCPAFPSYFLVGTYHLQKDEGSLGPLGSDEENYRAEGGSPRQSSFEGQKRTGSIVIYQVVDDSFIHIHTELRPSAILDLHFQPASGQQNIFGTVSSTGTLDIFRFPDPFACSRIFEITHLGTVRIPGLGEEVLFLSFAWHPSLSRTVAITTSRGGVHVLKLSKDYRVISEPSGPVITHSLEAWCVVMSDIKPPSEHIVGSDTKHEDVKPGNSCAAQFDVLSGGDDSTLRYLTCQLQCEGEDDESCAQVKLPFEPVTVGRHYAGVTAILSLPGEPAQSSHSDLVITGSYDDHIRVFSITPLHRTGGYKRVKMLAEANLGGGVWRLRLVRGNTTNSDTGTGWRVLLLASCMHAGARIVELRGSGCESCTIQVLGRFEEHKSMNYASDVQPDNASGAQRTYVSSSFYDQLICLWRFEAPLN</sequence>
<protein>
    <recommendedName>
        <fullName evidence="6">methylated diphthine methylhydrolase</fullName>
        <ecNumber evidence="6">3.1.1.97</ecNumber>
    </recommendedName>
</protein>
<comment type="similarity">
    <text evidence="5">Belongs to the DPH7 family.</text>
</comment>
<evidence type="ECO:0000313" key="10">
    <source>
        <dbReference type="Proteomes" id="UP001586593"/>
    </source>
</evidence>
<evidence type="ECO:0000256" key="1">
    <source>
        <dbReference type="ARBA" id="ARBA00005156"/>
    </source>
</evidence>
<keyword evidence="2" id="KW-0853">WD repeat</keyword>
<feature type="region of interest" description="Disordered" evidence="8">
    <location>
        <begin position="49"/>
        <end position="71"/>
    </location>
</feature>
<evidence type="ECO:0000256" key="7">
    <source>
        <dbReference type="ARBA" id="ARBA00047551"/>
    </source>
</evidence>
<comment type="pathway">
    <text evidence="1">Protein modification; peptidyl-diphthamide biosynthesis.</text>
</comment>
<dbReference type="PANTHER" id="PTHR46042">
    <property type="entry name" value="DIPHTHINE METHYLTRANSFERASE"/>
    <property type="match status" value="1"/>
</dbReference>
<proteinExistence type="inferred from homology"/>
<dbReference type="InterPro" id="IPR001680">
    <property type="entry name" value="WD40_rpt"/>
</dbReference>
<comment type="caution">
    <text evidence="9">The sequence shown here is derived from an EMBL/GenBank/DDBJ whole genome shotgun (WGS) entry which is preliminary data.</text>
</comment>
<evidence type="ECO:0000256" key="8">
    <source>
        <dbReference type="SAM" id="MobiDB-lite"/>
    </source>
</evidence>
<dbReference type="InterPro" id="IPR015943">
    <property type="entry name" value="WD40/YVTN_repeat-like_dom_sf"/>
</dbReference>
<dbReference type="EMBL" id="JAZHXJ010000025">
    <property type="protein sequence ID" value="KAL1881362.1"/>
    <property type="molecule type" value="Genomic_DNA"/>
</dbReference>
<dbReference type="EC" id="3.1.1.97" evidence="6"/>
<evidence type="ECO:0000256" key="6">
    <source>
        <dbReference type="ARBA" id="ARBA00039131"/>
    </source>
</evidence>
<dbReference type="SMART" id="SM00320">
    <property type="entry name" value="WD40"/>
    <property type="match status" value="2"/>
</dbReference>
<evidence type="ECO:0000313" key="9">
    <source>
        <dbReference type="EMBL" id="KAL1881362.1"/>
    </source>
</evidence>
<dbReference type="InterPro" id="IPR052415">
    <property type="entry name" value="Diphthine_MTase"/>
</dbReference>
<evidence type="ECO:0000256" key="5">
    <source>
        <dbReference type="ARBA" id="ARBA00038092"/>
    </source>
</evidence>
<comment type="catalytic activity">
    <reaction evidence="7">
        <text>diphthine methyl ester-[translation elongation factor 2] + H2O = diphthine-[translation elongation factor 2] + methanol + H(+)</text>
        <dbReference type="Rhea" id="RHEA:42656"/>
        <dbReference type="Rhea" id="RHEA-COMP:10172"/>
        <dbReference type="Rhea" id="RHEA-COMP:10173"/>
        <dbReference type="ChEBI" id="CHEBI:15377"/>
        <dbReference type="ChEBI" id="CHEBI:15378"/>
        <dbReference type="ChEBI" id="CHEBI:17790"/>
        <dbReference type="ChEBI" id="CHEBI:79005"/>
        <dbReference type="ChEBI" id="CHEBI:82696"/>
        <dbReference type="EC" id="3.1.1.97"/>
    </reaction>
</comment>
<keyword evidence="10" id="KW-1185">Reference proteome</keyword>
<keyword evidence="4" id="KW-0378">Hydrolase</keyword>